<dbReference type="OrthoDB" id="518237at2"/>
<dbReference type="Pfam" id="PF05593">
    <property type="entry name" value="RHS_repeat"/>
    <property type="match status" value="1"/>
</dbReference>
<keyword evidence="6" id="KW-1185">Reference proteome</keyword>
<accession>U5QPJ3</accession>
<feature type="compositionally biased region" description="Gly residues" evidence="2">
    <location>
        <begin position="820"/>
        <end position="833"/>
    </location>
</feature>
<evidence type="ECO:0000256" key="2">
    <source>
        <dbReference type="SAM" id="MobiDB-lite"/>
    </source>
</evidence>
<dbReference type="Proteomes" id="UP000017396">
    <property type="component" value="Chromosome"/>
</dbReference>
<dbReference type="Gene3D" id="2.180.10.10">
    <property type="entry name" value="RHS repeat-associated core"/>
    <property type="match status" value="2"/>
</dbReference>
<dbReference type="Gene3D" id="2.60.40.10">
    <property type="entry name" value="Immunoglobulins"/>
    <property type="match status" value="2"/>
</dbReference>
<evidence type="ECO:0000256" key="1">
    <source>
        <dbReference type="ARBA" id="ARBA00022737"/>
    </source>
</evidence>
<feature type="region of interest" description="Disordered" evidence="2">
    <location>
        <begin position="820"/>
        <end position="859"/>
    </location>
</feature>
<dbReference type="NCBIfam" id="TIGR01643">
    <property type="entry name" value="YD_repeat_2x"/>
    <property type="match status" value="2"/>
</dbReference>
<sequence>MTPSTYYDQLNRVYRIERPASAWNEYITYDDDSNVTAIVAANGVITKYTYNAMDQVATRSQNSYTESYYYDYYGRLAHKVDPNGKDTYYDYDAKSRLSKVTYTQDNTSVTYSYDELDRLTSAIDTGDAAKNVSIDYYDDNSNIAGPKSVTTGSDTLHYDYDNAGRLTTISRQSLVPDPPVVSSFSPTSGVPPVSITISGNNFNGATAVKIGSSNVSSFSVSSNTTIVAQLNSQIASGPISVTTPYGTGTSSGTFTVKSPPPPSLTITGISPSSVDGYDTVTVTGTGFSGVSSVKFVKGSTSYSAGYTVQSSSSLTAPAPNVTGVFNIQVCTSGCVTSTATVSVQKLCTTCVPEKAPSDRSQKLSEQPAASEVEAAAGDGADSANVPVVTDGVVQTALLSYTYYPDDGSLASAILKDASKGDISVSLKYNQAGELTALNYPGISGSFSYCGSGVTGCPYGYLKSATYTAGSTTLRALNFTYEASRGRLATRSESGPSVPSIATSQSHSYTNDDQLTNTTTPTAGTYHTDYDKDGNATYINRAGSTYNLVYEPGTNRMTSFGGYSETYDKNGRLTVQSGSSGTATFTYNQRDQLITLNDVPGNVNMSFVYDALGRRISKTVNGTKTTFVYSGNQVIEETTNGVTKRYLVGLGLDEVWATRAGTTDEYLLHDPYNNSVIAAIDGSSKSVKTGYGYSPFGDTFTASTSNSSSNNLRYAGREQDSNSWYYYMRGRYYIPGHHRYTMEDPLGFAGGDTNLYRYVGNNPHTDSDPSGLEGDDRGDGSGGTPYDLAPVIVIGPRSILDPNAPASFLVGTGVTIGAPGIGGGGGGNGGGGGRPFPPTSPPDMTPKQPNPSDPNGPMMPTQGVPLLLAQALGCNYGYCNEAIVKDRDPSSGKVRIRSFTPLARSIARHAASNIALICQSRRKTAKPLTLSIRFWSTFPRSFNWVTSSHGNNKLKQTNG</sequence>
<dbReference type="InterPro" id="IPR002909">
    <property type="entry name" value="IPT_dom"/>
</dbReference>
<dbReference type="InterPro" id="IPR056823">
    <property type="entry name" value="TEN-like_YD-shell"/>
</dbReference>
<feature type="region of interest" description="Disordered" evidence="2">
    <location>
        <begin position="487"/>
        <end position="527"/>
    </location>
</feature>
<dbReference type="EMBL" id="CP003587">
    <property type="protein sequence ID" value="AGY59610.1"/>
    <property type="molecule type" value="Genomic_DNA"/>
</dbReference>
<evidence type="ECO:0000259" key="3">
    <source>
        <dbReference type="Pfam" id="PF01833"/>
    </source>
</evidence>
<keyword evidence="1" id="KW-0677">Repeat</keyword>
<dbReference type="eggNOG" id="COG3209">
    <property type="taxonomic scope" value="Bacteria"/>
</dbReference>
<dbReference type="NCBIfam" id="TIGR03696">
    <property type="entry name" value="Rhs_assc_core"/>
    <property type="match status" value="1"/>
</dbReference>
<feature type="compositionally biased region" description="Pro residues" evidence="2">
    <location>
        <begin position="834"/>
        <end position="853"/>
    </location>
</feature>
<name>U5QPJ3_GLOK1</name>
<protein>
    <submittedName>
        <fullName evidence="5">YD repeat-containing protein</fullName>
    </submittedName>
</protein>
<dbReference type="Pfam" id="PF25023">
    <property type="entry name" value="TEN_YD-shell"/>
    <property type="match status" value="1"/>
</dbReference>
<dbReference type="InterPro" id="IPR022385">
    <property type="entry name" value="Rhs_assc_core"/>
</dbReference>
<organism evidence="5 6">
    <name type="scientific">Gloeobacter kilaueensis (strain ATCC BAA-2537 / CCAP 1431/1 / ULC 316 / JS1)</name>
    <dbReference type="NCBI Taxonomy" id="1183438"/>
    <lineage>
        <taxon>Bacteria</taxon>
        <taxon>Bacillati</taxon>
        <taxon>Cyanobacteriota</taxon>
        <taxon>Cyanophyceae</taxon>
        <taxon>Gloeobacterales</taxon>
        <taxon>Gloeobacteraceae</taxon>
        <taxon>Gloeobacter</taxon>
    </lineage>
</organism>
<dbReference type="PANTHER" id="PTHR32305:SF15">
    <property type="entry name" value="PROTEIN RHSA-RELATED"/>
    <property type="match status" value="1"/>
</dbReference>
<gene>
    <name evidence="5" type="ORF">GKIL_3364</name>
</gene>
<dbReference type="HOGENOM" id="CLU_308129_0_0_3"/>
<dbReference type="InterPro" id="IPR050708">
    <property type="entry name" value="T6SS_VgrG/RHS"/>
</dbReference>
<dbReference type="Pfam" id="PF01833">
    <property type="entry name" value="TIG"/>
    <property type="match status" value="1"/>
</dbReference>
<dbReference type="InterPro" id="IPR031325">
    <property type="entry name" value="RHS_repeat"/>
</dbReference>
<reference evidence="5 6" key="1">
    <citation type="journal article" date="2013" name="PLoS ONE">
        <title>Cultivation and Complete Genome Sequencing of Gloeobacter kilaueensis sp. nov., from a Lava Cave in Kilauea Caldera, Hawai'i.</title>
        <authorList>
            <person name="Saw J.H."/>
            <person name="Schatz M."/>
            <person name="Brown M.V."/>
            <person name="Kunkel D.D."/>
            <person name="Foster J.S."/>
            <person name="Shick H."/>
            <person name="Christensen S."/>
            <person name="Hou S."/>
            <person name="Wan X."/>
            <person name="Donachie S.P."/>
        </authorList>
    </citation>
    <scope>NUCLEOTIDE SEQUENCE [LARGE SCALE GENOMIC DNA]</scope>
    <source>
        <strain evidence="6">JS</strain>
    </source>
</reference>
<dbReference type="CDD" id="cd00102">
    <property type="entry name" value="IPT"/>
    <property type="match status" value="1"/>
</dbReference>
<feature type="domain" description="IPT/TIG" evidence="3">
    <location>
        <begin position="179"/>
        <end position="255"/>
    </location>
</feature>
<dbReference type="SUPFAM" id="SSF81296">
    <property type="entry name" value="E set domains"/>
    <property type="match status" value="2"/>
</dbReference>
<dbReference type="AlphaFoldDB" id="U5QPJ3"/>
<evidence type="ECO:0000313" key="5">
    <source>
        <dbReference type="EMBL" id="AGY59610.1"/>
    </source>
</evidence>
<dbReference type="PATRIC" id="fig|1183438.3.peg.3303"/>
<dbReference type="PANTHER" id="PTHR32305">
    <property type="match status" value="1"/>
</dbReference>
<proteinExistence type="predicted"/>
<evidence type="ECO:0000313" key="6">
    <source>
        <dbReference type="Proteomes" id="UP000017396"/>
    </source>
</evidence>
<feature type="domain" description="Teneurin-like YD-shell" evidence="4">
    <location>
        <begin position="458"/>
        <end position="762"/>
    </location>
</feature>
<dbReference type="STRING" id="1183438.GKIL_3364"/>
<dbReference type="InterPro" id="IPR006530">
    <property type="entry name" value="YD"/>
</dbReference>
<feature type="compositionally biased region" description="Polar residues" evidence="2">
    <location>
        <begin position="490"/>
        <end position="524"/>
    </location>
</feature>
<dbReference type="InterPro" id="IPR014756">
    <property type="entry name" value="Ig_E-set"/>
</dbReference>
<evidence type="ECO:0000259" key="4">
    <source>
        <dbReference type="Pfam" id="PF25023"/>
    </source>
</evidence>
<dbReference type="InterPro" id="IPR013783">
    <property type="entry name" value="Ig-like_fold"/>
</dbReference>
<feature type="region of interest" description="Disordered" evidence="2">
    <location>
        <begin position="354"/>
        <end position="377"/>
    </location>
</feature>
<dbReference type="KEGG" id="glj:GKIL_3364"/>
<dbReference type="eggNOG" id="COG3468">
    <property type="taxonomic scope" value="Bacteria"/>
</dbReference>
<feature type="region of interest" description="Disordered" evidence="2">
    <location>
        <begin position="758"/>
        <end position="783"/>
    </location>
</feature>